<dbReference type="InterPro" id="IPR012340">
    <property type="entry name" value="NA-bd_OB-fold"/>
</dbReference>
<proteinExistence type="predicted"/>
<dbReference type="SUPFAM" id="SSF141322">
    <property type="entry name" value="NfeD domain-like"/>
    <property type="match status" value="1"/>
</dbReference>
<dbReference type="Proteomes" id="UP001374893">
    <property type="component" value="Chromosome"/>
</dbReference>
<evidence type="ECO:0000256" key="2">
    <source>
        <dbReference type="ARBA" id="ARBA00022692"/>
    </source>
</evidence>
<dbReference type="Pfam" id="PF01957">
    <property type="entry name" value="NfeD"/>
    <property type="match status" value="1"/>
</dbReference>
<evidence type="ECO:0000256" key="1">
    <source>
        <dbReference type="ARBA" id="ARBA00004141"/>
    </source>
</evidence>
<dbReference type="PANTHER" id="PTHR33507:SF3">
    <property type="entry name" value="INNER MEMBRANE PROTEIN YBBJ"/>
    <property type="match status" value="1"/>
</dbReference>
<reference evidence="7 8" key="1">
    <citation type="submission" date="2021-06" db="EMBL/GenBank/DDBJ databases">
        <title>Complete genome of Haloferula helveola possessing various polysaccharide degrading enzymes.</title>
        <authorList>
            <person name="Takami H."/>
            <person name="Huang C."/>
            <person name="Hamasaki K."/>
        </authorList>
    </citation>
    <scope>NUCLEOTIDE SEQUENCE [LARGE SCALE GENOMIC DNA]</scope>
    <source>
        <strain evidence="7 8">CN-1</strain>
    </source>
</reference>
<keyword evidence="4 5" id="KW-0472">Membrane</keyword>
<evidence type="ECO:0000313" key="8">
    <source>
        <dbReference type="Proteomes" id="UP001374893"/>
    </source>
</evidence>
<name>A0ABN6H0K9_9BACT</name>
<sequence length="146" mass="15759">MLDPKLLWLIAGIIMILLEFAAPGVVIVFFGFGAVVTSITTWLGLTPGIGSQSLMFGGSSIILLFSLRRYVKKWFVGNSEDGEGDLDDDFTGREARVTHDIPGPGADGRVEIKGAEWKARAETAIAAGETVIIENRSGLTLHVRTR</sequence>
<comment type="subcellular location">
    <subcellularLocation>
        <location evidence="1">Membrane</location>
        <topology evidence="1">Multi-pass membrane protein</topology>
    </subcellularLocation>
</comment>
<dbReference type="EMBL" id="AP024702">
    <property type="protein sequence ID" value="BCX47025.1"/>
    <property type="molecule type" value="Genomic_DNA"/>
</dbReference>
<dbReference type="Gene3D" id="2.40.50.140">
    <property type="entry name" value="Nucleic acid-binding proteins"/>
    <property type="match status" value="1"/>
</dbReference>
<dbReference type="PANTHER" id="PTHR33507">
    <property type="entry name" value="INNER MEMBRANE PROTEIN YBBJ"/>
    <property type="match status" value="1"/>
</dbReference>
<feature type="transmembrane region" description="Helical" evidence="5">
    <location>
        <begin position="42"/>
        <end position="65"/>
    </location>
</feature>
<evidence type="ECO:0000256" key="5">
    <source>
        <dbReference type="SAM" id="Phobius"/>
    </source>
</evidence>
<gene>
    <name evidence="7" type="ORF">HAHE_09330</name>
</gene>
<dbReference type="RefSeq" id="WP_338689019.1">
    <property type="nucleotide sequence ID" value="NZ_AP024702.1"/>
</dbReference>
<keyword evidence="8" id="KW-1185">Reference proteome</keyword>
<organism evidence="7 8">
    <name type="scientific">Haloferula helveola</name>
    <dbReference type="NCBI Taxonomy" id="490095"/>
    <lineage>
        <taxon>Bacteria</taxon>
        <taxon>Pseudomonadati</taxon>
        <taxon>Verrucomicrobiota</taxon>
        <taxon>Verrucomicrobiia</taxon>
        <taxon>Verrucomicrobiales</taxon>
        <taxon>Verrucomicrobiaceae</taxon>
        <taxon>Haloferula</taxon>
    </lineage>
</organism>
<dbReference type="InterPro" id="IPR002810">
    <property type="entry name" value="NfeD-like_C"/>
</dbReference>
<feature type="transmembrane region" description="Helical" evidence="5">
    <location>
        <begin position="7"/>
        <end position="36"/>
    </location>
</feature>
<protein>
    <recommendedName>
        <fullName evidence="6">NfeD-like C-terminal domain-containing protein</fullName>
    </recommendedName>
</protein>
<feature type="domain" description="NfeD-like C-terminal" evidence="6">
    <location>
        <begin position="88"/>
        <end position="144"/>
    </location>
</feature>
<dbReference type="InterPro" id="IPR052165">
    <property type="entry name" value="Membrane_assoc_protease"/>
</dbReference>
<evidence type="ECO:0000256" key="4">
    <source>
        <dbReference type="ARBA" id="ARBA00023136"/>
    </source>
</evidence>
<evidence type="ECO:0000313" key="7">
    <source>
        <dbReference type="EMBL" id="BCX47025.1"/>
    </source>
</evidence>
<evidence type="ECO:0000256" key="3">
    <source>
        <dbReference type="ARBA" id="ARBA00022989"/>
    </source>
</evidence>
<keyword evidence="3 5" id="KW-1133">Transmembrane helix</keyword>
<evidence type="ECO:0000259" key="6">
    <source>
        <dbReference type="Pfam" id="PF01957"/>
    </source>
</evidence>
<accession>A0ABN6H0K9</accession>
<keyword evidence="2 5" id="KW-0812">Transmembrane</keyword>